<dbReference type="InterPro" id="IPR031337">
    <property type="entry name" value="KDPG/KHG_AS_1"/>
</dbReference>
<keyword evidence="6" id="KW-0456">Lyase</keyword>
<organism evidence="8 9">
    <name type="scientific">Bifidobacterium parmae</name>
    <dbReference type="NCBI Taxonomy" id="361854"/>
    <lineage>
        <taxon>Bacteria</taxon>
        <taxon>Bacillati</taxon>
        <taxon>Actinomycetota</taxon>
        <taxon>Actinomycetes</taxon>
        <taxon>Bifidobacteriales</taxon>
        <taxon>Bifidobacteriaceae</taxon>
        <taxon>Bifidobacterium</taxon>
    </lineage>
</organism>
<evidence type="ECO:0000313" key="8">
    <source>
        <dbReference type="EMBL" id="PLS29839.1"/>
    </source>
</evidence>
<dbReference type="InterPro" id="IPR000887">
    <property type="entry name" value="Aldlse_KDPG_KHG"/>
</dbReference>
<evidence type="ECO:0000256" key="4">
    <source>
        <dbReference type="ARBA" id="ARBA00011233"/>
    </source>
</evidence>
<dbReference type="AlphaFoldDB" id="A0A2N5J6J8"/>
<gene>
    <name evidence="8" type="ORF">Uis4E_0180</name>
</gene>
<evidence type="ECO:0000256" key="5">
    <source>
        <dbReference type="ARBA" id="ARBA00013063"/>
    </source>
</evidence>
<evidence type="ECO:0000256" key="2">
    <source>
        <dbReference type="ARBA" id="ARBA00004736"/>
    </source>
</evidence>
<dbReference type="PROSITE" id="PS00159">
    <property type="entry name" value="ALDOLASE_KDPG_KHG_1"/>
    <property type="match status" value="1"/>
</dbReference>
<comment type="similarity">
    <text evidence="3">Belongs to the KHG/KDPG aldolase family.</text>
</comment>
<comment type="subunit">
    <text evidence="4">Homotrimer.</text>
</comment>
<comment type="pathway">
    <text evidence="2">Carbohydrate acid metabolism; 2-dehydro-3-deoxy-D-gluconate degradation; D-glyceraldehyde 3-phosphate and pyruvate from 2-dehydro-3-deoxy-D-gluconate: step 2/2.</text>
</comment>
<dbReference type="Pfam" id="PF01081">
    <property type="entry name" value="Aldolase"/>
    <property type="match status" value="1"/>
</dbReference>
<dbReference type="CDD" id="cd00452">
    <property type="entry name" value="KDPG_aldolase"/>
    <property type="match status" value="1"/>
</dbReference>
<keyword evidence="7" id="KW-0119">Carbohydrate metabolism</keyword>
<evidence type="ECO:0000256" key="3">
    <source>
        <dbReference type="ARBA" id="ARBA00006906"/>
    </source>
</evidence>
<dbReference type="NCBIfam" id="TIGR01182">
    <property type="entry name" value="eda"/>
    <property type="match status" value="1"/>
</dbReference>
<dbReference type="EMBL" id="NMWT01000001">
    <property type="protein sequence ID" value="PLS29839.1"/>
    <property type="molecule type" value="Genomic_DNA"/>
</dbReference>
<evidence type="ECO:0000256" key="7">
    <source>
        <dbReference type="ARBA" id="ARBA00023277"/>
    </source>
</evidence>
<dbReference type="InterPro" id="IPR013785">
    <property type="entry name" value="Aldolase_TIM"/>
</dbReference>
<evidence type="ECO:0000313" key="9">
    <source>
        <dbReference type="Proteomes" id="UP000235034"/>
    </source>
</evidence>
<reference evidence="8 9" key="1">
    <citation type="submission" date="2017-07" db="EMBL/GenBank/DDBJ databases">
        <title>Bifidobacterium novel species.</title>
        <authorList>
            <person name="Lugli G.A."/>
            <person name="Milani C."/>
            <person name="Duranti S."/>
            <person name="Mangifesta M."/>
        </authorList>
    </citation>
    <scope>NUCLEOTIDE SEQUENCE [LARGE SCALE GENOMIC DNA]</scope>
    <source>
        <strain evidence="8 9">77</strain>
    </source>
</reference>
<accession>A0A2N5J6J8</accession>
<evidence type="ECO:0000256" key="6">
    <source>
        <dbReference type="ARBA" id="ARBA00023239"/>
    </source>
</evidence>
<protein>
    <recommendedName>
        <fullName evidence="5">2-dehydro-3-deoxy-phosphogluconate aldolase</fullName>
        <ecNumber evidence="5">4.1.2.14</ecNumber>
    </recommendedName>
</protein>
<dbReference type="Proteomes" id="UP000235034">
    <property type="component" value="Unassembled WGS sequence"/>
</dbReference>
<sequence length="227" mass="23696">MSTAVLEPTLTTLSDKQATIDTMSRLGVVPLVTLNDVDEAIPLAHALADGGVPIAEVTFRSEAALAGMARIHDYVPEVMLIAGTVHSVEQARQAVAAGCIGIVTPSFDERVVDWCLDSDVLVLPGTAVPSDIEKAYDRGLRYAKFFPAEAYGGVKTLKALAGPFAEMNFLPTGGVNLKNVADYAALRNVFAVGGSFPVPSAAQKIGDWAAVAQACRAAREAVAAARA</sequence>
<name>A0A2N5J6J8_9BIFI</name>
<dbReference type="OrthoDB" id="9805177at2"/>
<keyword evidence="9" id="KW-1185">Reference proteome</keyword>
<evidence type="ECO:0000256" key="1">
    <source>
        <dbReference type="ARBA" id="ARBA00000654"/>
    </source>
</evidence>
<dbReference type="PANTHER" id="PTHR30246:SF1">
    <property type="entry name" value="2-DEHYDRO-3-DEOXY-6-PHOSPHOGALACTONATE ALDOLASE-RELATED"/>
    <property type="match status" value="1"/>
</dbReference>
<dbReference type="PANTHER" id="PTHR30246">
    <property type="entry name" value="2-KETO-3-DEOXY-6-PHOSPHOGLUCONATE ALDOLASE"/>
    <property type="match status" value="1"/>
</dbReference>
<proteinExistence type="inferred from homology"/>
<comment type="catalytic activity">
    <reaction evidence="1">
        <text>2-dehydro-3-deoxy-6-phospho-D-gluconate = D-glyceraldehyde 3-phosphate + pyruvate</text>
        <dbReference type="Rhea" id="RHEA:17089"/>
        <dbReference type="ChEBI" id="CHEBI:15361"/>
        <dbReference type="ChEBI" id="CHEBI:57569"/>
        <dbReference type="ChEBI" id="CHEBI:59776"/>
        <dbReference type="EC" id="4.1.2.14"/>
    </reaction>
</comment>
<dbReference type="SUPFAM" id="SSF51569">
    <property type="entry name" value="Aldolase"/>
    <property type="match status" value="1"/>
</dbReference>
<dbReference type="Gene3D" id="3.20.20.70">
    <property type="entry name" value="Aldolase class I"/>
    <property type="match status" value="1"/>
</dbReference>
<dbReference type="GO" id="GO:0008675">
    <property type="term" value="F:2-dehydro-3-deoxy-phosphogluconate aldolase activity"/>
    <property type="evidence" value="ECO:0007669"/>
    <property type="project" value="UniProtKB-EC"/>
</dbReference>
<dbReference type="RefSeq" id="WP_101621366.1">
    <property type="nucleotide sequence ID" value="NZ_NMWT01000001.1"/>
</dbReference>
<comment type="caution">
    <text evidence="8">The sequence shown here is derived from an EMBL/GenBank/DDBJ whole genome shotgun (WGS) entry which is preliminary data.</text>
</comment>
<dbReference type="EC" id="4.1.2.14" evidence="5"/>